<organism evidence="1 2">
    <name type="scientific">Catharanthus roseus</name>
    <name type="common">Madagascar periwinkle</name>
    <name type="synonym">Vinca rosea</name>
    <dbReference type="NCBI Taxonomy" id="4058"/>
    <lineage>
        <taxon>Eukaryota</taxon>
        <taxon>Viridiplantae</taxon>
        <taxon>Streptophyta</taxon>
        <taxon>Embryophyta</taxon>
        <taxon>Tracheophyta</taxon>
        <taxon>Spermatophyta</taxon>
        <taxon>Magnoliopsida</taxon>
        <taxon>eudicotyledons</taxon>
        <taxon>Gunneridae</taxon>
        <taxon>Pentapetalae</taxon>
        <taxon>asterids</taxon>
        <taxon>lamiids</taxon>
        <taxon>Gentianales</taxon>
        <taxon>Apocynaceae</taxon>
        <taxon>Rauvolfioideae</taxon>
        <taxon>Vinceae</taxon>
        <taxon>Catharanthinae</taxon>
        <taxon>Catharanthus</taxon>
    </lineage>
</organism>
<evidence type="ECO:0000313" key="2">
    <source>
        <dbReference type="Proteomes" id="UP001060085"/>
    </source>
</evidence>
<evidence type="ECO:0000313" key="1">
    <source>
        <dbReference type="EMBL" id="KAI5676056.1"/>
    </source>
</evidence>
<comment type="caution">
    <text evidence="1">The sequence shown here is derived from an EMBL/GenBank/DDBJ whole genome shotgun (WGS) entry which is preliminary data.</text>
</comment>
<reference evidence="2" key="1">
    <citation type="journal article" date="2023" name="Nat. Plants">
        <title>Single-cell RNA sequencing provides a high-resolution roadmap for understanding the multicellular compartmentation of specialized metabolism.</title>
        <authorList>
            <person name="Sun S."/>
            <person name="Shen X."/>
            <person name="Li Y."/>
            <person name="Li Y."/>
            <person name="Wang S."/>
            <person name="Li R."/>
            <person name="Zhang H."/>
            <person name="Shen G."/>
            <person name="Guo B."/>
            <person name="Wei J."/>
            <person name="Xu J."/>
            <person name="St-Pierre B."/>
            <person name="Chen S."/>
            <person name="Sun C."/>
        </authorList>
    </citation>
    <scope>NUCLEOTIDE SEQUENCE [LARGE SCALE GENOMIC DNA]</scope>
</reference>
<proteinExistence type="predicted"/>
<name>A0ACC0BTU6_CATRO</name>
<keyword evidence="2" id="KW-1185">Reference proteome</keyword>
<gene>
    <name evidence="1" type="ORF">M9H77_07006</name>
</gene>
<dbReference type="Proteomes" id="UP001060085">
    <property type="component" value="Linkage Group LG02"/>
</dbReference>
<accession>A0ACC0BTU6</accession>
<dbReference type="EMBL" id="CM044702">
    <property type="protein sequence ID" value="KAI5676056.1"/>
    <property type="molecule type" value="Genomic_DNA"/>
</dbReference>
<sequence length="170" mass="20094">MWIKTHLIEVKPNVRVRKTSYKKHEILRRLEKWKLALYKDLNHFNWMFSMQVMIILPKYISLGRASKSSRVSALRPQESPVKECKRGEKEETFVLEKPEELVFFFFLKISAMIAVFLILNISIYDHMEILTPRTILYKQVFDLQEATPKLTSRVSQDPGSYQLSQTITRG</sequence>
<protein>
    <submittedName>
        <fullName evidence="1">Uncharacterized protein</fullName>
    </submittedName>
</protein>